<sequence>MINPSKKSKILQKNRNWVRPPNTMLKKGSNNSPQKLSYWTDTDNKPKLYTKKQLATCNILMNLNFLLVKSLVLMDILKTLDKDTKVGDLVNQDFVKFEASKDSVFNSFISLMAAVPDVTFSEFLNYISTNNTNSNLQEIIALGQKTLNDFIDGKSDNITNFYISDRFKKA</sequence>
<protein>
    <submittedName>
        <fullName evidence="1">Uncharacterized protein</fullName>
    </submittedName>
</protein>
<dbReference type="AlphaFoldDB" id="A0A0G0MRV4"/>
<reference evidence="1 2" key="1">
    <citation type="journal article" date="2015" name="Nature">
        <title>rRNA introns, odd ribosomes, and small enigmatic genomes across a large radiation of phyla.</title>
        <authorList>
            <person name="Brown C.T."/>
            <person name="Hug L.A."/>
            <person name="Thomas B.C."/>
            <person name="Sharon I."/>
            <person name="Castelle C.J."/>
            <person name="Singh A."/>
            <person name="Wilkins M.J."/>
            <person name="Williams K.H."/>
            <person name="Banfield J.F."/>
        </authorList>
    </citation>
    <scope>NUCLEOTIDE SEQUENCE [LARGE SCALE GENOMIC DNA]</scope>
</reference>
<evidence type="ECO:0000313" key="2">
    <source>
        <dbReference type="Proteomes" id="UP000034406"/>
    </source>
</evidence>
<dbReference type="Proteomes" id="UP000034406">
    <property type="component" value="Unassembled WGS sequence"/>
</dbReference>
<comment type="caution">
    <text evidence="1">The sequence shown here is derived from an EMBL/GenBank/DDBJ whole genome shotgun (WGS) entry which is preliminary data.</text>
</comment>
<organism evidence="1 2">
    <name type="scientific">Candidatus Shapirobacteria bacterium GW2011_GWE2_38_30</name>
    <dbReference type="NCBI Taxonomy" id="1618490"/>
    <lineage>
        <taxon>Bacteria</taxon>
        <taxon>Candidatus Shapironibacteriota</taxon>
    </lineage>
</organism>
<dbReference type="EMBL" id="LBUT01000033">
    <property type="protein sequence ID" value="KKQ67631.1"/>
    <property type="molecule type" value="Genomic_DNA"/>
</dbReference>
<accession>A0A0G0MRV4</accession>
<gene>
    <name evidence="1" type="ORF">US90_C0033G0010</name>
</gene>
<proteinExistence type="predicted"/>
<evidence type="ECO:0000313" key="1">
    <source>
        <dbReference type="EMBL" id="KKQ67631.1"/>
    </source>
</evidence>
<name>A0A0G0MRV4_9BACT</name>
<dbReference type="STRING" id="1618490.US90_C0033G0010"/>